<organism evidence="1 2">
    <name type="scientific">Lecanicillium saksenae</name>
    <dbReference type="NCBI Taxonomy" id="468837"/>
    <lineage>
        <taxon>Eukaryota</taxon>
        <taxon>Fungi</taxon>
        <taxon>Dikarya</taxon>
        <taxon>Ascomycota</taxon>
        <taxon>Pezizomycotina</taxon>
        <taxon>Sordariomycetes</taxon>
        <taxon>Hypocreomycetidae</taxon>
        <taxon>Hypocreales</taxon>
        <taxon>Cordycipitaceae</taxon>
        <taxon>Lecanicillium</taxon>
    </lineage>
</organism>
<sequence length="391" mass="44285">MVFPLESLPNEILIEILNSIPDLATLCNVVYTSPAARRLFEANQPVRIVEAVLTSGYTCEDIQSLVAFTAQYYAGNPPNWYTEDMADWFCHEGVIPTLLGGEDSANKPLLSSNTPLSALYCLLQRARDIANESRRYLAEALALFRSLKPRRPVGDDFTLAAGRFHGLELLLQIVEDIDRRISQDIQTEVVVTSDIGPPTWIEEQRAMRAFWRLQLAYELSCDVRKLAIFTRNSYRPNDHEARLWLDRFGSVIQRPLSSSHAALAQAAGCYNHEKETYYSPRYLCDEYDQYLPTLEYHEIACVVEYIQRRFGKDVADMVASGDGQIPIDLGWVEKAQDTRKAEDSDNLVLIHAAQTRSASGQQRWAMPTAADRLRIQRLSASAARTSRQFVD</sequence>
<accession>A0ACC1QVV4</accession>
<proteinExistence type="predicted"/>
<gene>
    <name evidence="1" type="ORF">NLG97_g4250</name>
</gene>
<evidence type="ECO:0000313" key="2">
    <source>
        <dbReference type="Proteomes" id="UP001148737"/>
    </source>
</evidence>
<keyword evidence="2" id="KW-1185">Reference proteome</keyword>
<reference evidence="1" key="1">
    <citation type="submission" date="2022-07" db="EMBL/GenBank/DDBJ databases">
        <title>Genome Sequence of Lecanicillium saksenae.</title>
        <authorList>
            <person name="Buettner E."/>
        </authorList>
    </citation>
    <scope>NUCLEOTIDE SEQUENCE</scope>
    <source>
        <strain evidence="1">VT-O1</strain>
    </source>
</reference>
<evidence type="ECO:0000313" key="1">
    <source>
        <dbReference type="EMBL" id="KAJ3494180.1"/>
    </source>
</evidence>
<protein>
    <submittedName>
        <fullName evidence="1">Uncharacterized protein</fullName>
    </submittedName>
</protein>
<comment type="caution">
    <text evidence="1">The sequence shown here is derived from an EMBL/GenBank/DDBJ whole genome shotgun (WGS) entry which is preliminary data.</text>
</comment>
<dbReference type="EMBL" id="JANAKD010000405">
    <property type="protein sequence ID" value="KAJ3494180.1"/>
    <property type="molecule type" value="Genomic_DNA"/>
</dbReference>
<dbReference type="Proteomes" id="UP001148737">
    <property type="component" value="Unassembled WGS sequence"/>
</dbReference>
<name>A0ACC1QVV4_9HYPO</name>